<organism evidence="1">
    <name type="scientific">Anguilla anguilla</name>
    <name type="common">European freshwater eel</name>
    <name type="synonym">Muraena anguilla</name>
    <dbReference type="NCBI Taxonomy" id="7936"/>
    <lineage>
        <taxon>Eukaryota</taxon>
        <taxon>Metazoa</taxon>
        <taxon>Chordata</taxon>
        <taxon>Craniata</taxon>
        <taxon>Vertebrata</taxon>
        <taxon>Euteleostomi</taxon>
        <taxon>Actinopterygii</taxon>
        <taxon>Neopterygii</taxon>
        <taxon>Teleostei</taxon>
        <taxon>Anguilliformes</taxon>
        <taxon>Anguillidae</taxon>
        <taxon>Anguilla</taxon>
    </lineage>
</organism>
<protein>
    <submittedName>
        <fullName evidence="1">Uncharacterized protein</fullName>
    </submittedName>
</protein>
<dbReference type="EMBL" id="GBXM01077230">
    <property type="protein sequence ID" value="JAH31347.1"/>
    <property type="molecule type" value="Transcribed_RNA"/>
</dbReference>
<reference evidence="1" key="1">
    <citation type="submission" date="2014-11" db="EMBL/GenBank/DDBJ databases">
        <authorList>
            <person name="Amaro Gonzalez C."/>
        </authorList>
    </citation>
    <scope>NUCLEOTIDE SEQUENCE</scope>
</reference>
<name>A0A0E9RRA8_ANGAN</name>
<dbReference type="AlphaFoldDB" id="A0A0E9RRA8"/>
<reference evidence="1" key="2">
    <citation type="journal article" date="2015" name="Fish Shellfish Immunol.">
        <title>Early steps in the European eel (Anguilla anguilla)-Vibrio vulnificus interaction in the gills: Role of the RtxA13 toxin.</title>
        <authorList>
            <person name="Callol A."/>
            <person name="Pajuelo D."/>
            <person name="Ebbesson L."/>
            <person name="Teles M."/>
            <person name="MacKenzie S."/>
            <person name="Amaro C."/>
        </authorList>
    </citation>
    <scope>NUCLEOTIDE SEQUENCE</scope>
</reference>
<accession>A0A0E9RRA8</accession>
<proteinExistence type="predicted"/>
<sequence>MNLCLLKTGSFIVLHFCVDPFLWPFRPVDHSMLLHRLPLIQLDTAAQYCSHNYLLDRSQCVKIVQY</sequence>
<evidence type="ECO:0000313" key="1">
    <source>
        <dbReference type="EMBL" id="JAH31347.1"/>
    </source>
</evidence>